<dbReference type="RefSeq" id="WP_099324313.1">
    <property type="nucleotide sequence ID" value="NZ_CP049055.1"/>
</dbReference>
<protein>
    <recommendedName>
        <fullName evidence="1">PIN domain-containing protein</fullName>
    </recommendedName>
</protein>
<dbReference type="EMBL" id="CP049055">
    <property type="protein sequence ID" value="QII10930.1"/>
    <property type="molecule type" value="Genomic_DNA"/>
</dbReference>
<dbReference type="Pfam" id="PF13470">
    <property type="entry name" value="PIN_3"/>
    <property type="match status" value="1"/>
</dbReference>
<accession>A0A2C9CCQ3</accession>
<dbReference type="InterPro" id="IPR002716">
    <property type="entry name" value="PIN_dom"/>
</dbReference>
<reference evidence="3" key="2">
    <citation type="submission" date="2017-10" db="EMBL/GenBank/DDBJ databases">
        <authorList>
            <person name="Banno H."/>
            <person name="Chua N.-H."/>
        </authorList>
    </citation>
    <scope>NUCLEOTIDE SEQUENCE [LARGE SCALE GENOMIC DNA]</scope>
    <source>
        <strain evidence="3">Kuenenia_mbr1_ru-nijmegen</strain>
    </source>
</reference>
<reference evidence="4" key="1">
    <citation type="submission" date="2017-10" db="EMBL/GenBank/DDBJ databases">
        <authorList>
            <person name="Frank J."/>
        </authorList>
    </citation>
    <scope>NUCLEOTIDE SEQUENCE [LARGE SCALE GENOMIC DNA]</scope>
</reference>
<evidence type="ECO:0000313" key="3">
    <source>
        <dbReference type="EMBL" id="SOH03482.1"/>
    </source>
</evidence>
<evidence type="ECO:0000313" key="5">
    <source>
        <dbReference type="Proteomes" id="UP000501926"/>
    </source>
</evidence>
<dbReference type="Proteomes" id="UP000221734">
    <property type="component" value="Chromosome Kuenenia_stuttgartiensis_MBR1"/>
</dbReference>
<keyword evidence="4" id="KW-1185">Reference proteome</keyword>
<proteinExistence type="predicted"/>
<evidence type="ECO:0000259" key="1">
    <source>
        <dbReference type="Pfam" id="PF13470"/>
    </source>
</evidence>
<organism evidence="3 4">
    <name type="scientific">Kuenenia stuttgartiensis</name>
    <dbReference type="NCBI Taxonomy" id="174633"/>
    <lineage>
        <taxon>Bacteria</taxon>
        <taxon>Pseudomonadati</taxon>
        <taxon>Planctomycetota</taxon>
        <taxon>Candidatus Brocadiia</taxon>
        <taxon>Candidatus Brocadiales</taxon>
        <taxon>Candidatus Brocadiaceae</taxon>
        <taxon>Candidatus Kuenenia</taxon>
    </lineage>
</organism>
<dbReference type="AlphaFoldDB" id="A0A2C9CCQ3"/>
<name>A0A2C9CCQ3_KUEST</name>
<sequence length="65" mass="7677">MTQKIVLIDTNVWVSAFINRKGYPAKIMEKFLCLEFDMVISTLSPQRIVRRSQTFQDKKSLQNNR</sequence>
<gene>
    <name evidence="2" type="ORF">KsCSTR_15510</name>
    <name evidence="3" type="ORF">KSMBR1_0971</name>
</gene>
<feature type="domain" description="PIN" evidence="1">
    <location>
        <begin position="6"/>
        <end position="48"/>
    </location>
</feature>
<dbReference type="EMBL" id="LT934425">
    <property type="protein sequence ID" value="SOH03482.1"/>
    <property type="molecule type" value="Genomic_DNA"/>
</dbReference>
<dbReference type="KEGG" id="kst:KSMBR1_0971"/>
<evidence type="ECO:0000313" key="4">
    <source>
        <dbReference type="Proteomes" id="UP000221734"/>
    </source>
</evidence>
<reference evidence="2 5" key="3">
    <citation type="submission" date="2020-02" db="EMBL/GenBank/DDBJ databases">
        <title>Newly sequenced genome of strain CSTR1 showed variability in Candidatus Kuenenia stuttgartiensis genomes.</title>
        <authorList>
            <person name="Ding C."/>
            <person name="Adrian L."/>
        </authorList>
    </citation>
    <scope>NUCLEOTIDE SEQUENCE [LARGE SCALE GENOMIC DNA]</scope>
    <source>
        <strain evidence="2 5">CSTR1</strain>
    </source>
</reference>
<evidence type="ECO:0000313" key="2">
    <source>
        <dbReference type="EMBL" id="QII10930.1"/>
    </source>
</evidence>
<dbReference type="Proteomes" id="UP000501926">
    <property type="component" value="Chromosome"/>
</dbReference>